<accession>A0A9X3DJN4</accession>
<reference evidence="2" key="1">
    <citation type="submission" date="2022-11" db="EMBL/GenBank/DDBJ databases">
        <authorList>
            <person name="Graham C."/>
            <person name="Newman J.D."/>
        </authorList>
    </citation>
    <scope>NUCLEOTIDE SEQUENCE</scope>
    <source>
        <strain evidence="2">DSM 19486</strain>
    </source>
</reference>
<comment type="caution">
    <text evidence="2">The sequence shown here is derived from an EMBL/GenBank/DDBJ whole genome shotgun (WGS) entry which is preliminary data.</text>
</comment>
<dbReference type="CDD" id="cd21173">
    <property type="entry name" value="NucC-like"/>
    <property type="match status" value="1"/>
</dbReference>
<keyword evidence="3" id="KW-1185">Reference proteome</keyword>
<sequence>MSNEKPLQRQLASQGWKQFLAAKTRMLAAYDLAKDMENNKLVKVRHGLVAEAEFRKWLSEFLPKRYAVTAGYIISPGISSKDHMVHYDVIVYDQLESPVLWVEGNPDSSNQGQSLAIPVEYVHAVFEVKSAFNRRSGKNAVNQLSKLKP</sequence>
<protein>
    <recommendedName>
        <fullName evidence="1">DUF6602 domain-containing protein</fullName>
    </recommendedName>
</protein>
<dbReference type="InterPro" id="IPR046537">
    <property type="entry name" value="DUF6602"/>
</dbReference>
<organism evidence="2 3">
    <name type="scientific">Pedobacter agri</name>
    <dbReference type="NCBI Taxonomy" id="454586"/>
    <lineage>
        <taxon>Bacteria</taxon>
        <taxon>Pseudomonadati</taxon>
        <taxon>Bacteroidota</taxon>
        <taxon>Sphingobacteriia</taxon>
        <taxon>Sphingobacteriales</taxon>
        <taxon>Sphingobacteriaceae</taxon>
        <taxon>Pedobacter</taxon>
    </lineage>
</organism>
<feature type="domain" description="DUF6602" evidence="1">
    <location>
        <begin position="43"/>
        <end position="148"/>
    </location>
</feature>
<evidence type="ECO:0000313" key="3">
    <source>
        <dbReference type="Proteomes" id="UP001142592"/>
    </source>
</evidence>
<dbReference type="RefSeq" id="WP_010599813.1">
    <property type="nucleotide sequence ID" value="NZ_JAPJUH010000008.1"/>
</dbReference>
<proteinExistence type="predicted"/>
<dbReference type="EMBL" id="JAPJUH010000008">
    <property type="protein sequence ID" value="MCX3267465.1"/>
    <property type="molecule type" value="Genomic_DNA"/>
</dbReference>
<gene>
    <name evidence="2" type="ORF">OQZ29_22080</name>
</gene>
<dbReference type="Pfam" id="PF20247">
    <property type="entry name" value="DUF6602"/>
    <property type="match status" value="1"/>
</dbReference>
<evidence type="ECO:0000259" key="1">
    <source>
        <dbReference type="Pfam" id="PF20247"/>
    </source>
</evidence>
<name>A0A9X3DJN4_9SPHI</name>
<dbReference type="Proteomes" id="UP001142592">
    <property type="component" value="Unassembled WGS sequence"/>
</dbReference>
<evidence type="ECO:0000313" key="2">
    <source>
        <dbReference type="EMBL" id="MCX3267465.1"/>
    </source>
</evidence>
<dbReference type="AlphaFoldDB" id="A0A9X3DJN4"/>